<evidence type="ECO:0000313" key="3">
    <source>
        <dbReference type="EMBL" id="PIC30693.1"/>
    </source>
</evidence>
<evidence type="ECO:0000256" key="1">
    <source>
        <dbReference type="SAM" id="MobiDB-lite"/>
    </source>
</evidence>
<comment type="caution">
    <text evidence="3">The sequence shown here is derived from an EMBL/GenBank/DDBJ whole genome shotgun (WGS) entry which is preliminary data.</text>
</comment>
<dbReference type="EMBL" id="PDUG01000005">
    <property type="protein sequence ID" value="PIC30693.1"/>
    <property type="molecule type" value="Genomic_DNA"/>
</dbReference>
<organism evidence="3 4">
    <name type="scientific">Caenorhabditis nigoni</name>
    <dbReference type="NCBI Taxonomy" id="1611254"/>
    <lineage>
        <taxon>Eukaryota</taxon>
        <taxon>Metazoa</taxon>
        <taxon>Ecdysozoa</taxon>
        <taxon>Nematoda</taxon>
        <taxon>Chromadorea</taxon>
        <taxon>Rhabditida</taxon>
        <taxon>Rhabditina</taxon>
        <taxon>Rhabditomorpha</taxon>
        <taxon>Rhabditoidea</taxon>
        <taxon>Rhabditidae</taxon>
        <taxon>Peloderinae</taxon>
        <taxon>Caenorhabditis</taxon>
    </lineage>
</organism>
<evidence type="ECO:0000313" key="4">
    <source>
        <dbReference type="Proteomes" id="UP000230233"/>
    </source>
</evidence>
<protein>
    <submittedName>
        <fullName evidence="3">Uncharacterized protein</fullName>
    </submittedName>
</protein>
<feature type="signal peptide" evidence="2">
    <location>
        <begin position="1"/>
        <end position="24"/>
    </location>
</feature>
<dbReference type="AlphaFoldDB" id="A0A2G5TTW5"/>
<evidence type="ECO:0000256" key="2">
    <source>
        <dbReference type="SAM" id="SignalP"/>
    </source>
</evidence>
<feature type="region of interest" description="Disordered" evidence="1">
    <location>
        <begin position="36"/>
        <end position="78"/>
    </location>
</feature>
<reference evidence="4" key="1">
    <citation type="submission" date="2017-10" db="EMBL/GenBank/DDBJ databases">
        <title>Rapid genome shrinkage in a self-fertile nematode reveals novel sperm competition proteins.</title>
        <authorList>
            <person name="Yin D."/>
            <person name="Schwarz E.M."/>
            <person name="Thomas C.G."/>
            <person name="Felde R.L."/>
            <person name="Korf I.F."/>
            <person name="Cutter A.D."/>
            <person name="Schartner C.M."/>
            <person name="Ralston E.J."/>
            <person name="Meyer B.J."/>
            <person name="Haag E.S."/>
        </authorList>
    </citation>
    <scope>NUCLEOTIDE SEQUENCE [LARGE SCALE GENOMIC DNA]</scope>
    <source>
        <strain evidence="4">JU1422</strain>
    </source>
</reference>
<dbReference type="Proteomes" id="UP000230233">
    <property type="component" value="Chromosome V"/>
</dbReference>
<feature type="chain" id="PRO_5013552573" evidence="2">
    <location>
        <begin position="25"/>
        <end position="358"/>
    </location>
</feature>
<accession>A0A2G5TTW5</accession>
<gene>
    <name evidence="3" type="primary">Cnig_chr_V.g21849</name>
    <name evidence="3" type="ORF">B9Z55_021849</name>
</gene>
<name>A0A2G5TTW5_9PELO</name>
<proteinExistence type="predicted"/>
<keyword evidence="4" id="KW-1185">Reference proteome</keyword>
<sequence>MMQFLGPNLAILLISFEFLPFFLPFSCEIHTSNEHNYRRRSQMTAEEQENSGMPPKRPKLAVGGVGSKEKTARGSHSPLSSFENIIETDQSAPIGNSAPPTSYIFNVIEERARTAEEGGEKSADSDVNDRLFQLLTDVLTLGRNQHYITHKSARVTAEVEKAIERIQQHTVRFHTDLADKMKVMSANSQSRPIRLLNPNDDLSVRSIVFWDGYEIVSADLKVEWTGRHLTAFADFFLEAGFATKLAHVEGLTASRPAQHPFANETELSKKIEAWNMSAQDRYVIQVLVDNKQNGPLGATGCQCIAKYMPATAHHDRASECRSRRLAQDFYLHLKHKMLNRPLSDVRSLRMLAGAYVCH</sequence>
<keyword evidence="2" id="KW-0732">Signal</keyword>